<accession>A0AAV3NYX2</accession>
<evidence type="ECO:0000256" key="1">
    <source>
        <dbReference type="SAM" id="MobiDB-lite"/>
    </source>
</evidence>
<evidence type="ECO:0000313" key="3">
    <source>
        <dbReference type="Proteomes" id="UP001454036"/>
    </source>
</evidence>
<sequence length="130" mass="14813">MTSGSNQQSSSNPQRPDSPILIMDPETFAFCRLYTTIGAEITMGDVCFTPNHDRFANMEIPQEVVENISRTLNDAPEDGSLPFTECSPYSRWLSVIRNHPGEPGFNPSYYTPFPSSYFWGWCLSTWVIRY</sequence>
<evidence type="ECO:0000313" key="2">
    <source>
        <dbReference type="EMBL" id="GAA0143631.1"/>
    </source>
</evidence>
<gene>
    <name evidence="2" type="ORF">LIER_04269</name>
</gene>
<dbReference type="AlphaFoldDB" id="A0AAV3NYX2"/>
<comment type="caution">
    <text evidence="2">The sequence shown here is derived from an EMBL/GenBank/DDBJ whole genome shotgun (WGS) entry which is preliminary data.</text>
</comment>
<dbReference type="Proteomes" id="UP001454036">
    <property type="component" value="Unassembled WGS sequence"/>
</dbReference>
<organism evidence="2 3">
    <name type="scientific">Lithospermum erythrorhizon</name>
    <name type="common">Purple gromwell</name>
    <name type="synonym">Lithospermum officinale var. erythrorhizon</name>
    <dbReference type="NCBI Taxonomy" id="34254"/>
    <lineage>
        <taxon>Eukaryota</taxon>
        <taxon>Viridiplantae</taxon>
        <taxon>Streptophyta</taxon>
        <taxon>Embryophyta</taxon>
        <taxon>Tracheophyta</taxon>
        <taxon>Spermatophyta</taxon>
        <taxon>Magnoliopsida</taxon>
        <taxon>eudicotyledons</taxon>
        <taxon>Gunneridae</taxon>
        <taxon>Pentapetalae</taxon>
        <taxon>asterids</taxon>
        <taxon>lamiids</taxon>
        <taxon>Boraginales</taxon>
        <taxon>Boraginaceae</taxon>
        <taxon>Boraginoideae</taxon>
        <taxon>Lithospermeae</taxon>
        <taxon>Lithospermum</taxon>
    </lineage>
</organism>
<feature type="region of interest" description="Disordered" evidence="1">
    <location>
        <begin position="1"/>
        <end position="20"/>
    </location>
</feature>
<protein>
    <submittedName>
        <fullName evidence="2">Uncharacterized protein</fullName>
    </submittedName>
</protein>
<reference evidence="2 3" key="1">
    <citation type="submission" date="2024-01" db="EMBL/GenBank/DDBJ databases">
        <title>The complete chloroplast genome sequence of Lithospermum erythrorhizon: insights into the phylogenetic relationship among Boraginaceae species and the maternal lineages of purple gromwells.</title>
        <authorList>
            <person name="Okada T."/>
            <person name="Watanabe K."/>
        </authorList>
    </citation>
    <scope>NUCLEOTIDE SEQUENCE [LARGE SCALE GENOMIC DNA]</scope>
</reference>
<name>A0AAV3NYX2_LITER</name>
<feature type="compositionally biased region" description="Low complexity" evidence="1">
    <location>
        <begin position="1"/>
        <end position="19"/>
    </location>
</feature>
<dbReference type="EMBL" id="BAABME010000540">
    <property type="protein sequence ID" value="GAA0143631.1"/>
    <property type="molecule type" value="Genomic_DNA"/>
</dbReference>
<proteinExistence type="predicted"/>
<keyword evidence="3" id="KW-1185">Reference proteome</keyword>